<dbReference type="EMBL" id="BGPR01024294">
    <property type="protein sequence ID" value="GBN92284.1"/>
    <property type="molecule type" value="Genomic_DNA"/>
</dbReference>
<dbReference type="Pfam" id="PF00135">
    <property type="entry name" value="COesterase"/>
    <property type="match status" value="1"/>
</dbReference>
<protein>
    <recommendedName>
        <fullName evidence="5">Carboxylesterase type B domain-containing protein</fullName>
    </recommendedName>
</protein>
<dbReference type="GO" id="GO:0005886">
    <property type="term" value="C:plasma membrane"/>
    <property type="evidence" value="ECO:0007669"/>
    <property type="project" value="TreeGrafter"/>
</dbReference>
<dbReference type="GO" id="GO:0005615">
    <property type="term" value="C:extracellular space"/>
    <property type="evidence" value="ECO:0007669"/>
    <property type="project" value="TreeGrafter"/>
</dbReference>
<evidence type="ECO:0000313" key="7">
    <source>
        <dbReference type="Proteomes" id="UP000499080"/>
    </source>
</evidence>
<dbReference type="AlphaFoldDB" id="A0A4Y2SVC0"/>
<keyword evidence="2" id="KW-0719">Serine esterase</keyword>
<dbReference type="GO" id="GO:0006581">
    <property type="term" value="P:acetylcholine catabolic process"/>
    <property type="evidence" value="ECO:0007669"/>
    <property type="project" value="TreeGrafter"/>
</dbReference>
<evidence type="ECO:0000259" key="5">
    <source>
        <dbReference type="Pfam" id="PF00135"/>
    </source>
</evidence>
<proteinExistence type="inferred from homology"/>
<evidence type="ECO:0000313" key="6">
    <source>
        <dbReference type="EMBL" id="GBN92284.1"/>
    </source>
</evidence>
<feature type="domain" description="Carboxylesterase type B" evidence="5">
    <location>
        <begin position="21"/>
        <end position="124"/>
    </location>
</feature>
<evidence type="ECO:0000256" key="2">
    <source>
        <dbReference type="ARBA" id="ARBA00022487"/>
    </source>
</evidence>
<dbReference type="PANTHER" id="PTHR43918">
    <property type="entry name" value="ACETYLCHOLINESTERASE"/>
    <property type="match status" value="1"/>
</dbReference>
<dbReference type="InterPro" id="IPR002018">
    <property type="entry name" value="CarbesteraseB"/>
</dbReference>
<keyword evidence="7" id="KW-1185">Reference proteome</keyword>
<dbReference type="Gene3D" id="3.40.50.1820">
    <property type="entry name" value="alpha/beta hydrolase"/>
    <property type="match status" value="1"/>
</dbReference>
<organism evidence="6 7">
    <name type="scientific">Araneus ventricosus</name>
    <name type="common">Orbweaver spider</name>
    <name type="synonym">Epeira ventricosa</name>
    <dbReference type="NCBI Taxonomy" id="182803"/>
    <lineage>
        <taxon>Eukaryota</taxon>
        <taxon>Metazoa</taxon>
        <taxon>Ecdysozoa</taxon>
        <taxon>Arthropoda</taxon>
        <taxon>Chelicerata</taxon>
        <taxon>Arachnida</taxon>
        <taxon>Araneae</taxon>
        <taxon>Araneomorphae</taxon>
        <taxon>Entelegynae</taxon>
        <taxon>Araneoidea</taxon>
        <taxon>Araneidae</taxon>
        <taxon>Araneus</taxon>
    </lineage>
</organism>
<dbReference type="SUPFAM" id="SSF53474">
    <property type="entry name" value="alpha/beta-Hydrolases"/>
    <property type="match status" value="1"/>
</dbReference>
<dbReference type="InterPro" id="IPR050654">
    <property type="entry name" value="AChE-related_enzymes"/>
</dbReference>
<evidence type="ECO:0000256" key="1">
    <source>
        <dbReference type="ARBA" id="ARBA00005964"/>
    </source>
</evidence>
<sequence length="173" mass="19414">MVQCLNCEPVIQIDGNKNNPGKTSPLAGDSIVDQFLDVPYAQLPARQLRFKKSQNRFRTIQMNYNAFNFPPAFPNIQTNLSLGLSTPRISERCLYLIIWTPSEASPDSRKAVLYWIYGGGLRCGPCGSGRSRLCLGPHGLPTFFYQFGDKSFLQIQESPFAQGDFRCAELLIE</sequence>
<comment type="caution">
    <text evidence="6">The sequence shown here is derived from an EMBL/GenBank/DDBJ whole genome shotgun (WGS) entry which is preliminary data.</text>
</comment>
<reference evidence="6 7" key="1">
    <citation type="journal article" date="2019" name="Sci. Rep.">
        <title>Orb-weaving spider Araneus ventricosus genome elucidates the spidroin gene catalogue.</title>
        <authorList>
            <person name="Kono N."/>
            <person name="Nakamura H."/>
            <person name="Ohtoshi R."/>
            <person name="Moran D.A.P."/>
            <person name="Shinohara A."/>
            <person name="Yoshida Y."/>
            <person name="Fujiwara M."/>
            <person name="Mori M."/>
            <person name="Tomita M."/>
            <person name="Arakawa K."/>
        </authorList>
    </citation>
    <scope>NUCLEOTIDE SEQUENCE [LARGE SCALE GENOMIC DNA]</scope>
</reference>
<accession>A0A4Y2SVC0</accession>
<dbReference type="InterPro" id="IPR029058">
    <property type="entry name" value="AB_hydrolase_fold"/>
</dbReference>
<dbReference type="Proteomes" id="UP000499080">
    <property type="component" value="Unassembled WGS sequence"/>
</dbReference>
<dbReference type="GO" id="GO:0019695">
    <property type="term" value="P:choline metabolic process"/>
    <property type="evidence" value="ECO:0007669"/>
    <property type="project" value="TreeGrafter"/>
</dbReference>
<evidence type="ECO:0000256" key="3">
    <source>
        <dbReference type="ARBA" id="ARBA00022801"/>
    </source>
</evidence>
<keyword evidence="3" id="KW-0378">Hydrolase</keyword>
<dbReference type="GO" id="GO:0003990">
    <property type="term" value="F:acetylcholinesterase activity"/>
    <property type="evidence" value="ECO:0007669"/>
    <property type="project" value="TreeGrafter"/>
</dbReference>
<dbReference type="PANTHER" id="PTHR43918:SF4">
    <property type="entry name" value="CARBOXYLIC ESTER HYDROLASE"/>
    <property type="match status" value="1"/>
</dbReference>
<comment type="similarity">
    <text evidence="1">Belongs to the type-B carboxylesterase/lipase family.</text>
</comment>
<name>A0A4Y2SVC0_ARAVE</name>
<keyword evidence="4" id="KW-0325">Glycoprotein</keyword>
<evidence type="ECO:0000256" key="4">
    <source>
        <dbReference type="ARBA" id="ARBA00023180"/>
    </source>
</evidence>
<gene>
    <name evidence="6" type="ORF">AVEN_162598_1</name>
</gene>